<reference evidence="1" key="1">
    <citation type="submission" date="2014-11" db="EMBL/GenBank/DDBJ databases">
        <authorList>
            <person name="Amaro Gonzalez C."/>
        </authorList>
    </citation>
    <scope>NUCLEOTIDE SEQUENCE</scope>
</reference>
<evidence type="ECO:0000313" key="1">
    <source>
        <dbReference type="EMBL" id="JAH22128.1"/>
    </source>
</evidence>
<organism evidence="1">
    <name type="scientific">Anguilla anguilla</name>
    <name type="common">European freshwater eel</name>
    <name type="synonym">Muraena anguilla</name>
    <dbReference type="NCBI Taxonomy" id="7936"/>
    <lineage>
        <taxon>Eukaryota</taxon>
        <taxon>Metazoa</taxon>
        <taxon>Chordata</taxon>
        <taxon>Craniata</taxon>
        <taxon>Vertebrata</taxon>
        <taxon>Euteleostomi</taxon>
        <taxon>Actinopterygii</taxon>
        <taxon>Neopterygii</taxon>
        <taxon>Teleostei</taxon>
        <taxon>Anguilliformes</taxon>
        <taxon>Anguillidae</taxon>
        <taxon>Anguilla</taxon>
    </lineage>
</organism>
<protein>
    <submittedName>
        <fullName evidence="1">Uncharacterized protein</fullName>
    </submittedName>
</protein>
<sequence>MMKLCCTVSFSALDCRIRHISEGV</sequence>
<dbReference type="EMBL" id="GBXM01086449">
    <property type="protein sequence ID" value="JAH22128.1"/>
    <property type="molecule type" value="Transcribed_RNA"/>
</dbReference>
<proteinExistence type="predicted"/>
<name>A0A0E9R1B4_ANGAN</name>
<reference evidence="1" key="2">
    <citation type="journal article" date="2015" name="Fish Shellfish Immunol.">
        <title>Early steps in the European eel (Anguilla anguilla)-Vibrio vulnificus interaction in the gills: Role of the RtxA13 toxin.</title>
        <authorList>
            <person name="Callol A."/>
            <person name="Pajuelo D."/>
            <person name="Ebbesson L."/>
            <person name="Teles M."/>
            <person name="MacKenzie S."/>
            <person name="Amaro C."/>
        </authorList>
    </citation>
    <scope>NUCLEOTIDE SEQUENCE</scope>
</reference>
<accession>A0A0E9R1B4</accession>
<dbReference type="AlphaFoldDB" id="A0A0E9R1B4"/>